<dbReference type="EMBL" id="JACEIK010007239">
    <property type="protein sequence ID" value="MCE3049920.1"/>
    <property type="molecule type" value="Genomic_DNA"/>
</dbReference>
<sequence length="158" mass="17736">MVCRRWWRVVARFFRWWSVVRGDYGGGRRSVWLLVSGERGEEEGRGSWVETWWCWLFRRESLKVKEGGAAVGSWLLLPSPVVKREERGGWLGLLPEFMEVWLFIGRRAVGSGAGDGGGAGKWVSGGRPDSERGERGRRGEGKEGEVGGRVVGEGKDEK</sequence>
<comment type="caution">
    <text evidence="3">The sequence shown here is derived from an EMBL/GenBank/DDBJ whole genome shotgun (WGS) entry which is preliminary data.</text>
</comment>
<evidence type="ECO:0000256" key="1">
    <source>
        <dbReference type="SAM" id="MobiDB-lite"/>
    </source>
</evidence>
<feature type="compositionally biased region" description="Basic and acidic residues" evidence="1">
    <location>
        <begin position="128"/>
        <end position="158"/>
    </location>
</feature>
<proteinExistence type="predicted"/>
<evidence type="ECO:0000313" key="4">
    <source>
        <dbReference type="Proteomes" id="UP000823775"/>
    </source>
</evidence>
<gene>
    <name evidence="3" type="ORF">HAX54_046118</name>
</gene>
<feature type="region of interest" description="Disordered" evidence="1">
    <location>
        <begin position="112"/>
        <end position="158"/>
    </location>
</feature>
<organism evidence="3 4">
    <name type="scientific">Datura stramonium</name>
    <name type="common">Jimsonweed</name>
    <name type="synonym">Common thornapple</name>
    <dbReference type="NCBI Taxonomy" id="4076"/>
    <lineage>
        <taxon>Eukaryota</taxon>
        <taxon>Viridiplantae</taxon>
        <taxon>Streptophyta</taxon>
        <taxon>Embryophyta</taxon>
        <taxon>Tracheophyta</taxon>
        <taxon>Spermatophyta</taxon>
        <taxon>Magnoliopsida</taxon>
        <taxon>eudicotyledons</taxon>
        <taxon>Gunneridae</taxon>
        <taxon>Pentapetalae</taxon>
        <taxon>asterids</taxon>
        <taxon>lamiids</taxon>
        <taxon>Solanales</taxon>
        <taxon>Solanaceae</taxon>
        <taxon>Solanoideae</taxon>
        <taxon>Datureae</taxon>
        <taxon>Datura</taxon>
    </lineage>
</organism>
<evidence type="ECO:0000256" key="2">
    <source>
        <dbReference type="SAM" id="SignalP"/>
    </source>
</evidence>
<evidence type="ECO:0000313" key="3">
    <source>
        <dbReference type="EMBL" id="MCE3049920.1"/>
    </source>
</evidence>
<keyword evidence="2" id="KW-0732">Signal</keyword>
<name>A0ABS8WGI1_DATST</name>
<keyword evidence="4" id="KW-1185">Reference proteome</keyword>
<dbReference type="Proteomes" id="UP000823775">
    <property type="component" value="Unassembled WGS sequence"/>
</dbReference>
<protein>
    <submittedName>
        <fullName evidence="3">Uncharacterized protein</fullName>
    </submittedName>
</protein>
<feature type="signal peptide" evidence="2">
    <location>
        <begin position="1"/>
        <end position="22"/>
    </location>
</feature>
<feature type="chain" id="PRO_5046583865" evidence="2">
    <location>
        <begin position="23"/>
        <end position="158"/>
    </location>
</feature>
<reference evidence="3 4" key="1">
    <citation type="journal article" date="2021" name="BMC Genomics">
        <title>Datura genome reveals duplications of psychoactive alkaloid biosynthetic genes and high mutation rate following tissue culture.</title>
        <authorList>
            <person name="Rajewski A."/>
            <person name="Carter-House D."/>
            <person name="Stajich J."/>
            <person name="Litt A."/>
        </authorList>
    </citation>
    <scope>NUCLEOTIDE SEQUENCE [LARGE SCALE GENOMIC DNA]</scope>
    <source>
        <strain evidence="3">AR-01</strain>
    </source>
</reference>
<accession>A0ABS8WGI1</accession>